<reference evidence="10 11" key="1">
    <citation type="submission" date="2022-01" db="EMBL/GenBank/DDBJ databases">
        <title>Labilibaculum sp. nov, a marine bacterium isolated from Antarctica.</title>
        <authorList>
            <person name="Dai W."/>
        </authorList>
    </citation>
    <scope>NUCLEOTIDE SEQUENCE [LARGE SCALE GENOMIC DNA]</scope>
    <source>
        <strain evidence="10 11">DW002</strain>
    </source>
</reference>
<proteinExistence type="evidence at transcript level"/>
<keyword evidence="11" id="KW-1185">Reference proteome</keyword>
<evidence type="ECO:0000256" key="6">
    <source>
        <dbReference type="ARBA" id="ARBA00023016"/>
    </source>
</evidence>
<keyword evidence="7" id="KW-0143">Chaperone</keyword>
<dbReference type="CDD" id="cd10234">
    <property type="entry name" value="ASKHA_NBD_HSP70_DnaK-like"/>
    <property type="match status" value="1"/>
</dbReference>
<dbReference type="EMBL" id="JAKJSC010000001">
    <property type="protein sequence ID" value="MDE5417910.1"/>
    <property type="molecule type" value="Genomic_DNA"/>
</dbReference>
<dbReference type="InterPro" id="IPR012725">
    <property type="entry name" value="Chaperone_DnaK"/>
</dbReference>
<dbReference type="InterPro" id="IPR018181">
    <property type="entry name" value="Heat_shock_70_CS"/>
</dbReference>
<feature type="compositionally biased region" description="Acidic residues" evidence="9">
    <location>
        <begin position="625"/>
        <end position="635"/>
    </location>
</feature>
<evidence type="ECO:0000256" key="5">
    <source>
        <dbReference type="ARBA" id="ARBA00022840"/>
    </source>
</evidence>
<keyword evidence="4 7" id="KW-0547">Nucleotide-binding</keyword>
<feature type="compositionally biased region" description="Low complexity" evidence="9">
    <location>
        <begin position="599"/>
        <end position="619"/>
    </location>
</feature>
<feature type="modified residue" description="Phosphothreonine; by autocatalysis" evidence="7">
    <location>
        <position position="197"/>
    </location>
</feature>
<protein>
    <recommendedName>
        <fullName evidence="2 7">Chaperone protein DnaK</fullName>
    </recommendedName>
    <alternativeName>
        <fullName evidence="7">HSP70</fullName>
    </alternativeName>
    <alternativeName>
        <fullName evidence="7">Heat shock 70 kDa protein</fullName>
    </alternativeName>
    <alternativeName>
        <fullName evidence="7">Heat shock protein 70</fullName>
    </alternativeName>
</protein>
<evidence type="ECO:0000313" key="11">
    <source>
        <dbReference type="Proteomes" id="UP001528920"/>
    </source>
</evidence>
<dbReference type="PROSITE" id="PS00329">
    <property type="entry name" value="HSP70_2"/>
    <property type="match status" value="1"/>
</dbReference>
<dbReference type="PROSITE" id="PS00297">
    <property type="entry name" value="HSP70_1"/>
    <property type="match status" value="1"/>
</dbReference>
<evidence type="ECO:0000256" key="3">
    <source>
        <dbReference type="ARBA" id="ARBA00022553"/>
    </source>
</evidence>
<feature type="region of interest" description="Disordered" evidence="9">
    <location>
        <begin position="596"/>
        <end position="635"/>
    </location>
</feature>
<dbReference type="RefSeq" id="WP_275109246.1">
    <property type="nucleotide sequence ID" value="NZ_JAKJSC010000001.1"/>
</dbReference>
<organism evidence="10 11">
    <name type="scientific">Paralabilibaculum antarcticum</name>
    <dbReference type="NCBI Taxonomy" id="2912572"/>
    <lineage>
        <taxon>Bacteria</taxon>
        <taxon>Pseudomonadati</taxon>
        <taxon>Bacteroidota</taxon>
        <taxon>Bacteroidia</taxon>
        <taxon>Marinilabiliales</taxon>
        <taxon>Marinifilaceae</taxon>
        <taxon>Paralabilibaculum</taxon>
    </lineage>
</organism>
<dbReference type="PRINTS" id="PR00301">
    <property type="entry name" value="HEATSHOCK70"/>
</dbReference>
<dbReference type="Gene3D" id="1.20.1270.10">
    <property type="match status" value="1"/>
</dbReference>
<dbReference type="InterPro" id="IPR043129">
    <property type="entry name" value="ATPase_NBD"/>
</dbReference>
<evidence type="ECO:0000256" key="8">
    <source>
        <dbReference type="RuleBase" id="RU003322"/>
    </source>
</evidence>
<name>A0ABT5VR61_9BACT</name>
<keyword evidence="6 7" id="KW-0346">Stress response</keyword>
<dbReference type="Gene3D" id="2.60.34.10">
    <property type="entry name" value="Substrate Binding Domain Of DNAk, Chain A, domain 1"/>
    <property type="match status" value="1"/>
</dbReference>
<comment type="similarity">
    <text evidence="1 7 8">Belongs to the heat shock protein 70 family.</text>
</comment>
<comment type="caution">
    <text evidence="10">The sequence shown here is derived from an EMBL/GenBank/DDBJ whole genome shotgun (WGS) entry which is preliminary data.</text>
</comment>
<evidence type="ECO:0000256" key="2">
    <source>
        <dbReference type="ARBA" id="ARBA00014415"/>
    </source>
</evidence>
<dbReference type="NCBIfam" id="NF003520">
    <property type="entry name" value="PRK05183.1"/>
    <property type="match status" value="1"/>
</dbReference>
<dbReference type="InterPro" id="IPR029048">
    <property type="entry name" value="HSP70_C_sf"/>
</dbReference>
<evidence type="ECO:0000256" key="9">
    <source>
        <dbReference type="SAM" id="MobiDB-lite"/>
    </source>
</evidence>
<accession>A0ABT5VR61</accession>
<gene>
    <name evidence="7 10" type="primary">dnaK</name>
    <name evidence="10" type="ORF">L3049_07810</name>
</gene>
<keyword evidence="5 7" id="KW-0067">ATP-binding</keyword>
<dbReference type="PANTHER" id="PTHR19375">
    <property type="entry name" value="HEAT SHOCK PROTEIN 70KDA"/>
    <property type="match status" value="1"/>
</dbReference>
<dbReference type="SUPFAM" id="SSF100920">
    <property type="entry name" value="Heat shock protein 70kD (HSP70), peptide-binding domain"/>
    <property type="match status" value="1"/>
</dbReference>
<dbReference type="NCBIfam" id="NF001413">
    <property type="entry name" value="PRK00290.1"/>
    <property type="match status" value="1"/>
</dbReference>
<evidence type="ECO:0000256" key="1">
    <source>
        <dbReference type="ARBA" id="ARBA00007381"/>
    </source>
</evidence>
<evidence type="ECO:0000256" key="4">
    <source>
        <dbReference type="ARBA" id="ARBA00022741"/>
    </source>
</evidence>
<dbReference type="HAMAP" id="MF_00332">
    <property type="entry name" value="DnaK"/>
    <property type="match status" value="1"/>
</dbReference>
<evidence type="ECO:0000256" key="7">
    <source>
        <dbReference type="HAMAP-Rule" id="MF_00332"/>
    </source>
</evidence>
<dbReference type="NCBIfam" id="TIGR02350">
    <property type="entry name" value="prok_dnaK"/>
    <property type="match status" value="1"/>
</dbReference>
<dbReference type="Pfam" id="PF00012">
    <property type="entry name" value="HSP70"/>
    <property type="match status" value="1"/>
</dbReference>
<dbReference type="InterPro" id="IPR029047">
    <property type="entry name" value="HSP70_peptide-bd_sf"/>
</dbReference>
<sequence>MGKIIGIDLGTTNSCVSVMEGNEPVVIPNSEGKRTTPSIVAFIENGERKIGDPAKRQAITNPTKTIYSIKRFMGETHDKVSKEIGRVPYKVVKGDNNTPRVLIDDRKYSPQEISAMTLQKMKKTAEDYLGQEVTEAVITVPAYFNDAQRQATKEAGEIAGLAVKRIINEPTAASLAYGLDKKDNDMKIAVFDLGGGTFDISVLELGDGVFEVKSTNGDTHLGGDDFDQIIIDWLAEEFIKDENIDLRKDPMALQRLKEAAEKAKVELSSSTSTEINLPYIMPVDGMPKHLVRTLSRAQFEQLADKLIQAVLQPCKTALQDAGVSKSEIDEVILVGGSTRIPAIQNIVQEFFGKAPSKGVNPDEVVAVGAAIQGGVLTGEVKDVLLLDVTPLSMGIETMGGVMTKLIEANTTIPTKKTETFTTAADNQPSVDIHVLQGERPMANGNKTIGRFNLDNIPPAQRGVPQIEVTFDIDANGILNVSAKDKGTGKEQSIRIEASSGLSDEEISRMRDEAKANEEADNQAKEKVDTLNKADSTIFQTEKQLAEIGDKLPADKKQPIEDALNKLKEAHKAQDLEAINTAIEELNTVFQAASQDIYNAQAQDPQAGGQPGGEPQADAGAKQDDEVTDVDFEEVK</sequence>
<dbReference type="SUPFAM" id="SSF53067">
    <property type="entry name" value="Actin-like ATPase domain"/>
    <property type="match status" value="2"/>
</dbReference>
<dbReference type="InterPro" id="IPR013126">
    <property type="entry name" value="Hsp_70_fam"/>
</dbReference>
<comment type="induction">
    <text evidence="7">By stress conditions e.g. heat shock.</text>
</comment>
<dbReference type="Gene3D" id="3.90.640.10">
    <property type="entry name" value="Actin, Chain A, domain 4"/>
    <property type="match status" value="1"/>
</dbReference>
<evidence type="ECO:0000313" key="10">
    <source>
        <dbReference type="EMBL" id="MDE5417910.1"/>
    </source>
</evidence>
<dbReference type="SUPFAM" id="SSF100934">
    <property type="entry name" value="Heat shock protein 70kD (HSP70), C-terminal subdomain"/>
    <property type="match status" value="1"/>
</dbReference>
<dbReference type="Proteomes" id="UP001528920">
    <property type="component" value="Unassembled WGS sequence"/>
</dbReference>
<dbReference type="Gene3D" id="3.30.420.40">
    <property type="match status" value="2"/>
</dbReference>
<comment type="function">
    <text evidence="7">Acts as a chaperone.</text>
</comment>
<keyword evidence="3 7" id="KW-0597">Phosphoprotein</keyword>